<feature type="domain" description="Carbohydrate kinase PfkB" evidence="6">
    <location>
        <begin position="6"/>
        <end position="307"/>
    </location>
</feature>
<dbReference type="Gene3D" id="3.40.1190.20">
    <property type="match status" value="1"/>
</dbReference>
<keyword evidence="5" id="KW-0067">ATP-binding</keyword>
<evidence type="ECO:0000259" key="6">
    <source>
        <dbReference type="Pfam" id="PF00294"/>
    </source>
</evidence>
<dbReference type="PANTHER" id="PTHR43085">
    <property type="entry name" value="HEXOKINASE FAMILY MEMBER"/>
    <property type="match status" value="1"/>
</dbReference>
<evidence type="ECO:0000256" key="2">
    <source>
        <dbReference type="ARBA" id="ARBA00022679"/>
    </source>
</evidence>
<evidence type="ECO:0000313" key="7">
    <source>
        <dbReference type="EMBL" id="MBY8879960.1"/>
    </source>
</evidence>
<dbReference type="InterPro" id="IPR029056">
    <property type="entry name" value="Ribokinase-like"/>
</dbReference>
<keyword evidence="8" id="KW-1185">Reference proteome</keyword>
<keyword evidence="4 7" id="KW-0418">Kinase</keyword>
<organism evidence="7 8">
    <name type="scientific">Actinacidiphila acidipaludis</name>
    <dbReference type="NCBI Taxonomy" id="2873382"/>
    <lineage>
        <taxon>Bacteria</taxon>
        <taxon>Bacillati</taxon>
        <taxon>Actinomycetota</taxon>
        <taxon>Actinomycetes</taxon>
        <taxon>Kitasatosporales</taxon>
        <taxon>Streptomycetaceae</taxon>
        <taxon>Actinacidiphila</taxon>
    </lineage>
</organism>
<dbReference type="SUPFAM" id="SSF53613">
    <property type="entry name" value="Ribokinase-like"/>
    <property type="match status" value="1"/>
</dbReference>
<evidence type="ECO:0000256" key="3">
    <source>
        <dbReference type="ARBA" id="ARBA00022741"/>
    </source>
</evidence>
<dbReference type="GO" id="GO:0016301">
    <property type="term" value="F:kinase activity"/>
    <property type="evidence" value="ECO:0007669"/>
    <property type="project" value="UniProtKB-KW"/>
</dbReference>
<evidence type="ECO:0000313" key="8">
    <source>
        <dbReference type="Proteomes" id="UP000778578"/>
    </source>
</evidence>
<comment type="similarity">
    <text evidence="1">Belongs to the carbohydrate kinase PfkB family.</text>
</comment>
<dbReference type="PANTHER" id="PTHR43085:SF1">
    <property type="entry name" value="PSEUDOURIDINE KINASE-RELATED"/>
    <property type="match status" value="1"/>
</dbReference>
<protein>
    <submittedName>
        <fullName evidence="7">Carbohydrate kinase</fullName>
    </submittedName>
</protein>
<keyword evidence="2" id="KW-0808">Transferase</keyword>
<dbReference type="Pfam" id="PF00294">
    <property type="entry name" value="PfkB"/>
    <property type="match status" value="1"/>
</dbReference>
<evidence type="ECO:0000256" key="5">
    <source>
        <dbReference type="ARBA" id="ARBA00022840"/>
    </source>
</evidence>
<dbReference type="Proteomes" id="UP000778578">
    <property type="component" value="Unassembled WGS sequence"/>
</dbReference>
<dbReference type="InterPro" id="IPR011611">
    <property type="entry name" value="PfkB_dom"/>
</dbReference>
<evidence type="ECO:0000256" key="4">
    <source>
        <dbReference type="ARBA" id="ARBA00022777"/>
    </source>
</evidence>
<keyword evidence="3" id="KW-0547">Nucleotide-binding</keyword>
<dbReference type="EMBL" id="JAINZZ010000025">
    <property type="protein sequence ID" value="MBY8879960.1"/>
    <property type="molecule type" value="Genomic_DNA"/>
</dbReference>
<dbReference type="PROSITE" id="PS00584">
    <property type="entry name" value="PFKB_KINASES_2"/>
    <property type="match status" value="1"/>
</dbReference>
<dbReference type="InterPro" id="IPR002173">
    <property type="entry name" value="Carboh/pur_kinase_PfkB_CS"/>
</dbReference>
<comment type="caution">
    <text evidence="7">The sequence shown here is derived from an EMBL/GenBank/DDBJ whole genome shotgun (WGS) entry which is preliminary data.</text>
</comment>
<dbReference type="InterPro" id="IPR050306">
    <property type="entry name" value="PfkB_Carbo_kinase"/>
</dbReference>
<gene>
    <name evidence="7" type="ORF">K7862_20330</name>
</gene>
<evidence type="ECO:0000256" key="1">
    <source>
        <dbReference type="ARBA" id="ARBA00010688"/>
    </source>
</evidence>
<reference evidence="7 8" key="1">
    <citation type="submission" date="2021-08" db="EMBL/GenBank/DDBJ databases">
        <title>WGS of actinomycetes from Thailand.</title>
        <authorList>
            <person name="Thawai C."/>
        </authorList>
    </citation>
    <scope>NUCLEOTIDE SEQUENCE [LARGE SCALE GENOMIC DNA]</scope>
    <source>
        <strain evidence="7 8">PLK6-54</strain>
    </source>
</reference>
<dbReference type="RefSeq" id="WP_222964527.1">
    <property type="nucleotide sequence ID" value="NZ_JAINZZ010000025.1"/>
</dbReference>
<name>A0ABS7QBY9_9ACTN</name>
<proteinExistence type="inferred from homology"/>
<accession>A0ABS7QBY9</accession>
<sequence>MQASPQVTVLGECVADLLAEQDDGEAGLTLRMLPGGGPANTAVGLARLGTPSRLLARVSGDLFGRRIRAHLLSSGVDLSDAVAAREPSTLAIADIDPEGQAAYTFHARGTADWQWTGAELAAAGVGRSACVHSGSLALTLDPGGAAVEDFLAAARDRATVSIDPNIRTSLVDAEHYRRRLPGWCALADILRLSEDDLRELRPSSELGAACADLHRAGARLVVVTRGADGAVVSLDGARATIPGVAVDVVDTVGAGDSFTSGLLHRLGVRGLLGGRLDGATLDDVADACRYAARVAALTCSVAGPNPPWAHQVDAVMDDVDSLAAP</sequence>
<dbReference type="CDD" id="cd01167">
    <property type="entry name" value="bac_FRK"/>
    <property type="match status" value="1"/>
</dbReference>